<dbReference type="Gene3D" id="3.30.1370.110">
    <property type="match status" value="1"/>
</dbReference>
<evidence type="ECO:0000259" key="10">
    <source>
        <dbReference type="PROSITE" id="PS50828"/>
    </source>
</evidence>
<dbReference type="Pfam" id="PF01713">
    <property type="entry name" value="Smr"/>
    <property type="match status" value="1"/>
</dbReference>
<comment type="caution">
    <text evidence="11">The sequence shown here is derived from an EMBL/GenBank/DDBJ whole genome shotgun (WGS) entry which is preliminary data.</text>
</comment>
<evidence type="ECO:0000256" key="3">
    <source>
        <dbReference type="ARBA" id="ARBA00022741"/>
    </source>
</evidence>
<dbReference type="GO" id="GO:0005524">
    <property type="term" value="F:ATP binding"/>
    <property type="evidence" value="ECO:0007669"/>
    <property type="project" value="UniProtKB-KW"/>
</dbReference>
<dbReference type="SMART" id="SM00463">
    <property type="entry name" value="SMR"/>
    <property type="match status" value="1"/>
</dbReference>
<dbReference type="InterPro" id="IPR046893">
    <property type="entry name" value="MSSS"/>
</dbReference>
<dbReference type="InterPro" id="IPR036063">
    <property type="entry name" value="Smr_dom_sf"/>
</dbReference>
<evidence type="ECO:0000313" key="12">
    <source>
        <dbReference type="Proteomes" id="UP000734854"/>
    </source>
</evidence>
<reference evidence="11 12" key="1">
    <citation type="submission" date="2020-08" db="EMBL/GenBank/DDBJ databases">
        <title>Plant Genome Project.</title>
        <authorList>
            <person name="Zhang R.-G."/>
        </authorList>
    </citation>
    <scope>NUCLEOTIDE SEQUENCE [LARGE SCALE GENOMIC DNA]</scope>
    <source>
        <tissue evidence="11">Rhizome</tissue>
    </source>
</reference>
<dbReference type="AlphaFoldDB" id="A0A8J5K8K8"/>
<dbReference type="SUPFAM" id="SSF48334">
    <property type="entry name" value="DNA repair protein MutS, domain III"/>
    <property type="match status" value="1"/>
</dbReference>
<keyword evidence="9" id="KW-0175">Coiled coil</keyword>
<dbReference type="Pfam" id="PF20297">
    <property type="entry name" value="MSSS"/>
    <property type="match status" value="1"/>
</dbReference>
<evidence type="ECO:0000256" key="4">
    <source>
        <dbReference type="ARBA" id="ARBA00022759"/>
    </source>
</evidence>
<evidence type="ECO:0000256" key="9">
    <source>
        <dbReference type="SAM" id="Coils"/>
    </source>
</evidence>
<dbReference type="InterPro" id="IPR007696">
    <property type="entry name" value="DNA_mismatch_repair_MutS_core"/>
</dbReference>
<keyword evidence="8" id="KW-0238">DNA-binding</keyword>
<dbReference type="PANTHER" id="PTHR48466:SF1">
    <property type="entry name" value="SMR DOMAIN-CONTAINING PROTEIN"/>
    <property type="match status" value="1"/>
</dbReference>
<dbReference type="PROSITE" id="PS00486">
    <property type="entry name" value="DNA_MISMATCH_REPAIR_2"/>
    <property type="match status" value="1"/>
</dbReference>
<proteinExistence type="predicted"/>
<dbReference type="FunFam" id="3.30.1370.110:FF:000004">
    <property type="entry name" value="Endonuclease MutS2"/>
    <property type="match status" value="1"/>
</dbReference>
<dbReference type="InterPro" id="IPR005747">
    <property type="entry name" value="MutS2"/>
</dbReference>
<keyword evidence="7" id="KW-0694">RNA-binding</keyword>
<dbReference type="Proteomes" id="UP000734854">
    <property type="component" value="Unassembled WGS sequence"/>
</dbReference>
<feature type="domain" description="Smr" evidence="10">
    <location>
        <begin position="1015"/>
        <end position="1086"/>
    </location>
</feature>
<keyword evidence="5" id="KW-0378">Hydrolase</keyword>
<evidence type="ECO:0000256" key="1">
    <source>
        <dbReference type="ARBA" id="ARBA00022722"/>
    </source>
</evidence>
<dbReference type="GO" id="GO:0019843">
    <property type="term" value="F:rRNA binding"/>
    <property type="evidence" value="ECO:0007669"/>
    <property type="project" value="UniProtKB-KW"/>
</dbReference>
<dbReference type="GO" id="GO:0016887">
    <property type="term" value="F:ATP hydrolysis activity"/>
    <property type="evidence" value="ECO:0007669"/>
    <property type="project" value="InterPro"/>
</dbReference>
<dbReference type="GO" id="GO:0004519">
    <property type="term" value="F:endonuclease activity"/>
    <property type="evidence" value="ECO:0007669"/>
    <property type="project" value="UniProtKB-KW"/>
</dbReference>
<feature type="coiled-coil region" evidence="9">
    <location>
        <begin position="824"/>
        <end position="873"/>
    </location>
</feature>
<dbReference type="PANTHER" id="PTHR48466">
    <property type="entry name" value="OS10G0509000 PROTEIN-RELATED"/>
    <property type="match status" value="1"/>
</dbReference>
<evidence type="ECO:0000256" key="2">
    <source>
        <dbReference type="ARBA" id="ARBA00022730"/>
    </source>
</evidence>
<dbReference type="NCBIfam" id="TIGR01069">
    <property type="entry name" value="mutS2"/>
    <property type="match status" value="1"/>
</dbReference>
<dbReference type="InterPro" id="IPR027417">
    <property type="entry name" value="P-loop_NTPase"/>
</dbReference>
<sequence length="1086" mass="119798">MLFVGGRCLEDDVTSGPFCPFAPLACSLAERADRLTLMASENAYTSDRAGKPCSCARMGLRLIVLWLGRAACPLGQRLFYLKHWKPDSWSSCLSSGLGDPSSDVQSARQYARHDLCPLGTTLGPNPKLPPFCFSPMEAFNSFLRLMKPPNLFTSDFPAFASPNCNIPKSELLCPFNFSSSVDLRLRVLKPFKDGSKLSWASNRLKKNKIEAGFASDADRIRIAEDLRPETEEILEWGSVCAQVSAFASTSAGRAVCQSGSLPVGRDREESETLLDQTAAATLLPRKLDFSGIDDVSEIVRSAVGGEILGIRQLCAIEGSLRSAKRVFEQLGQVSADVESSGRYSALLEILQDCDFLEELTNRIGFCIDCKLSVVLDRASTKLEFIRFERRHNMEKLESLLKEVSIKVFQSGGIDSPLVTKRRSRMCVGIKASHKSLLPEGIVLSSSSSGATYFIEPRDAIELNNMEVRLFNEEKSEELAILCLLTSEIADAEKKIGNLMEKILELDLAVARGAHALWLGGVRPFFSQGFEKSKAVIARDSLAVDIKNIQHPLLLEPSLRSLYSSSERDGSSKMFGRMNNSMDPKEFLEFETPVPVDFRIKSSTRMVVISGPNTGGKTASMKTLGLASLMAKAGFFLSAKDRPKLPWFDQILADIGDHQSLEHNLSTFSGHISRICKIIEIASKNSLVLIDEIGSGTDPSEGVALSTSILLHLANNVNLAVVTTHYADLSHLKSGDSRFENAAMEFCLETLQPTFHILWGSIGNSNALSIAKSIGFDEKVLNRAKEWVKKLEPDKEKERQGSLYQSLSEERELLAIQANEAEFVLEEVKKLYLEIQSEAEDIDKRVATLKAREAQLAQQELKNVKLQMDSIIKDFENHLQTASLDQFSSLLRESEAAIASVVLAHHPEEDSIYESAKNNSYLPQIGDQVYVKGLGGKLATVVEAPVADGITTVQYGKVKVRVKRNDMKLVESGLIRVNNSGVEQRVQTRNRAAAMQTTKNEEASFGPAVKMSKNTVDLRGMRVEEASLRLQMAISTCRPYQVLFIVHGMGTGAVKECALQILKNHPRVAKYEEESSVNYGCTIAYIK</sequence>
<organism evidence="11 12">
    <name type="scientific">Zingiber officinale</name>
    <name type="common">Ginger</name>
    <name type="synonym">Amomum zingiber</name>
    <dbReference type="NCBI Taxonomy" id="94328"/>
    <lineage>
        <taxon>Eukaryota</taxon>
        <taxon>Viridiplantae</taxon>
        <taxon>Streptophyta</taxon>
        <taxon>Embryophyta</taxon>
        <taxon>Tracheophyta</taxon>
        <taxon>Spermatophyta</taxon>
        <taxon>Magnoliopsida</taxon>
        <taxon>Liliopsida</taxon>
        <taxon>Zingiberales</taxon>
        <taxon>Zingiberaceae</taxon>
        <taxon>Zingiber</taxon>
    </lineage>
</organism>
<keyword evidence="2" id="KW-0699">rRNA-binding</keyword>
<dbReference type="InterPro" id="IPR045076">
    <property type="entry name" value="MutS"/>
</dbReference>
<accession>A0A8J5K8K8</accession>
<dbReference type="InterPro" id="IPR000432">
    <property type="entry name" value="DNA_mismatch_repair_MutS_C"/>
</dbReference>
<keyword evidence="12" id="KW-1185">Reference proteome</keyword>
<dbReference type="PROSITE" id="PS50828">
    <property type="entry name" value="SMR"/>
    <property type="match status" value="1"/>
</dbReference>
<dbReference type="Pfam" id="PF00488">
    <property type="entry name" value="MutS_V"/>
    <property type="match status" value="1"/>
</dbReference>
<dbReference type="InterPro" id="IPR002625">
    <property type="entry name" value="Smr_dom"/>
</dbReference>
<protein>
    <recommendedName>
        <fullName evidence="10">Smr domain-containing protein</fullName>
    </recommendedName>
</protein>
<evidence type="ECO:0000256" key="7">
    <source>
        <dbReference type="ARBA" id="ARBA00022884"/>
    </source>
</evidence>
<evidence type="ECO:0000256" key="8">
    <source>
        <dbReference type="ARBA" id="ARBA00023125"/>
    </source>
</evidence>
<dbReference type="GO" id="GO:0006298">
    <property type="term" value="P:mismatch repair"/>
    <property type="evidence" value="ECO:0007669"/>
    <property type="project" value="InterPro"/>
</dbReference>
<dbReference type="SMART" id="SM00534">
    <property type="entry name" value="MUTSac"/>
    <property type="match status" value="1"/>
</dbReference>
<keyword evidence="1" id="KW-0540">Nuclease</keyword>
<keyword evidence="6" id="KW-0067">ATP-binding</keyword>
<gene>
    <name evidence="11" type="ORF">ZIOFF_064894</name>
</gene>
<evidence type="ECO:0000313" key="11">
    <source>
        <dbReference type="EMBL" id="KAG6475665.1"/>
    </source>
</evidence>
<evidence type="ECO:0000256" key="6">
    <source>
        <dbReference type="ARBA" id="ARBA00022840"/>
    </source>
</evidence>
<dbReference type="GO" id="GO:0140664">
    <property type="term" value="F:ATP-dependent DNA damage sensor activity"/>
    <property type="evidence" value="ECO:0007669"/>
    <property type="project" value="InterPro"/>
</dbReference>
<dbReference type="GO" id="GO:0045910">
    <property type="term" value="P:negative regulation of DNA recombination"/>
    <property type="evidence" value="ECO:0007669"/>
    <property type="project" value="InterPro"/>
</dbReference>
<dbReference type="SMART" id="SM00533">
    <property type="entry name" value="MUTSd"/>
    <property type="match status" value="1"/>
</dbReference>
<keyword evidence="4" id="KW-0255">Endonuclease</keyword>
<name>A0A8J5K8K8_ZINOF</name>
<evidence type="ECO:0000256" key="5">
    <source>
        <dbReference type="ARBA" id="ARBA00022801"/>
    </source>
</evidence>
<dbReference type="SUPFAM" id="SSF160443">
    <property type="entry name" value="SMR domain-like"/>
    <property type="match status" value="1"/>
</dbReference>
<keyword evidence="3" id="KW-0547">Nucleotide-binding</keyword>
<dbReference type="GO" id="GO:0030983">
    <property type="term" value="F:mismatched DNA binding"/>
    <property type="evidence" value="ECO:0007669"/>
    <property type="project" value="InterPro"/>
</dbReference>
<dbReference type="EMBL" id="JACMSC010000018">
    <property type="protein sequence ID" value="KAG6475665.1"/>
    <property type="molecule type" value="Genomic_DNA"/>
</dbReference>
<dbReference type="Gene3D" id="3.40.50.300">
    <property type="entry name" value="P-loop containing nucleotide triphosphate hydrolases"/>
    <property type="match status" value="1"/>
</dbReference>
<dbReference type="InterPro" id="IPR036187">
    <property type="entry name" value="DNA_mismatch_repair_MutS_sf"/>
</dbReference>
<dbReference type="SUPFAM" id="SSF52540">
    <property type="entry name" value="P-loop containing nucleoside triphosphate hydrolases"/>
    <property type="match status" value="1"/>
</dbReference>
<dbReference type="FunFam" id="3.40.50.300:FF:001814">
    <property type="entry name" value="DNA mismatch repair protein MutS type 2"/>
    <property type="match status" value="1"/>
</dbReference>